<proteinExistence type="predicted"/>
<feature type="compositionally biased region" description="Polar residues" evidence="1">
    <location>
        <begin position="99"/>
        <end position="114"/>
    </location>
</feature>
<evidence type="ECO:0000256" key="1">
    <source>
        <dbReference type="SAM" id="MobiDB-lite"/>
    </source>
</evidence>
<feature type="compositionally biased region" description="Basic and acidic residues" evidence="1">
    <location>
        <begin position="39"/>
        <end position="57"/>
    </location>
</feature>
<evidence type="ECO:0000313" key="2">
    <source>
        <dbReference type="EMBL" id="CAH0553241.1"/>
    </source>
</evidence>
<gene>
    <name evidence="2" type="ORF">MELIAE_LOCUS5297</name>
</gene>
<protein>
    <submittedName>
        <fullName evidence="2">Uncharacterized protein</fullName>
    </submittedName>
</protein>
<reference evidence="2" key="1">
    <citation type="submission" date="2021-12" db="EMBL/GenBank/DDBJ databases">
        <authorList>
            <person name="King R."/>
        </authorList>
    </citation>
    <scope>NUCLEOTIDE SEQUENCE</scope>
</reference>
<dbReference type="OrthoDB" id="6769802at2759"/>
<feature type="compositionally biased region" description="Basic and acidic residues" evidence="1">
    <location>
        <begin position="72"/>
        <end position="83"/>
    </location>
</feature>
<feature type="region of interest" description="Disordered" evidence="1">
    <location>
        <begin position="39"/>
        <end position="119"/>
    </location>
</feature>
<sequence length="670" mass="75901">MEKQMYEKEIGSLNRIIKELEEKNKLLSENCELLREKVKSLEKNPMDKEKKNVEKNKQVHSSSSSSTVAVNSHKEIVSKEINKQETTVTNLETKDDTSELQMSNESSSDETWSQVVKKKNKTKNITNRPEPLKGCNEEITLKTASVSFDQYDPCKPAVLCSGCYIKLNQGSLDEIVDYTKLKNFVHPNSTRQDSDCQCKICQVARFRFNPKGPRKLPFKFTLKKLAVGRPLKHNNKIKKDTIKVCSICTGIVKRGLKHICTVSKKIENIAGLAKNCKQQVASTIILKEELEQGDSSISLNKGRGCHMQINVLRKANTKANPVITSTTLREMQIDCNLPVSSVKKIVSTLRNVDKHLVEKQAIPKIQECSHVLDQYFDGMFLPNVELSKKQFGLSPFVYCNNLSQLVAYILDKRILDENFHLKIGIDGGAGSLKICLNILSDGENSVDGATEKSKNSGIKKLIIIGLGPKMIESYHNIKYLMETIDIHTIIGLCPYTFASDFKLIMMILSLQSNSSAHPCPWCDVSCTNLESKGISRTIHTITDQYQQWQSNTNGDIAKAKYYGNCTNIPLIVGNEHEPVLKYIPPPELHLLLGVVQKIFDLLKTEIPEKCEEWVTVWCGISAKRDMLENFEVELEEEDRQNMWFQQDDAAAHNRKTMKILRRMFPGRVLQ</sequence>
<accession>A0A9P0B1E1</accession>
<dbReference type="AlphaFoldDB" id="A0A9P0B1E1"/>
<keyword evidence="3" id="KW-1185">Reference proteome</keyword>
<dbReference type="EMBL" id="OV121134">
    <property type="protein sequence ID" value="CAH0553241.1"/>
    <property type="molecule type" value="Genomic_DNA"/>
</dbReference>
<evidence type="ECO:0000313" key="3">
    <source>
        <dbReference type="Proteomes" id="UP001154078"/>
    </source>
</evidence>
<organism evidence="2 3">
    <name type="scientific">Brassicogethes aeneus</name>
    <name type="common">Rape pollen beetle</name>
    <name type="synonym">Meligethes aeneus</name>
    <dbReference type="NCBI Taxonomy" id="1431903"/>
    <lineage>
        <taxon>Eukaryota</taxon>
        <taxon>Metazoa</taxon>
        <taxon>Ecdysozoa</taxon>
        <taxon>Arthropoda</taxon>
        <taxon>Hexapoda</taxon>
        <taxon>Insecta</taxon>
        <taxon>Pterygota</taxon>
        <taxon>Neoptera</taxon>
        <taxon>Endopterygota</taxon>
        <taxon>Coleoptera</taxon>
        <taxon>Polyphaga</taxon>
        <taxon>Cucujiformia</taxon>
        <taxon>Nitidulidae</taxon>
        <taxon>Meligethinae</taxon>
        <taxon>Brassicogethes</taxon>
    </lineage>
</organism>
<name>A0A9P0B1E1_BRAAE</name>
<dbReference type="Proteomes" id="UP001154078">
    <property type="component" value="Chromosome 3"/>
</dbReference>